<evidence type="ECO:0008006" key="3">
    <source>
        <dbReference type="Google" id="ProtNLM"/>
    </source>
</evidence>
<evidence type="ECO:0000313" key="2">
    <source>
        <dbReference type="Proteomes" id="UP000064243"/>
    </source>
</evidence>
<proteinExistence type="predicted"/>
<accession>A0A106BM42</accession>
<comment type="caution">
    <text evidence="1">The sequence shown here is derived from an EMBL/GenBank/DDBJ whole genome shotgun (WGS) entry which is preliminary data.</text>
</comment>
<dbReference type="AlphaFoldDB" id="A0A106BM42"/>
<dbReference type="OrthoDB" id="8563043at2"/>
<protein>
    <recommendedName>
        <fullName evidence="3">Prolin-rich transmembrane protein</fullName>
    </recommendedName>
</protein>
<organism evidence="1 2">
    <name type="scientific">Thiobacillus denitrificans</name>
    <dbReference type="NCBI Taxonomy" id="36861"/>
    <lineage>
        <taxon>Bacteria</taxon>
        <taxon>Pseudomonadati</taxon>
        <taxon>Pseudomonadota</taxon>
        <taxon>Betaproteobacteria</taxon>
        <taxon>Nitrosomonadales</taxon>
        <taxon>Thiobacillaceae</taxon>
        <taxon>Thiobacillus</taxon>
    </lineage>
</organism>
<dbReference type="RefSeq" id="WP_059756633.1">
    <property type="nucleotide sequence ID" value="NZ_LDUG01000033.1"/>
</dbReference>
<name>A0A106BM42_THIDE</name>
<keyword evidence="2" id="KW-1185">Reference proteome</keyword>
<dbReference type="PATRIC" id="fig|36861.3.peg.2095"/>
<evidence type="ECO:0000313" key="1">
    <source>
        <dbReference type="EMBL" id="KVW94678.1"/>
    </source>
</evidence>
<reference evidence="1 2" key="1">
    <citation type="journal article" date="2015" name="Appl. Environ. Microbiol.">
        <title>Aerobic and Anaerobic Thiosulfate Oxidation by a Cold-Adapted, Subglacial Chemoautotroph.</title>
        <authorList>
            <person name="Harrold Z.R."/>
            <person name="Skidmore M.L."/>
            <person name="Hamilton T.L."/>
            <person name="Desch L."/>
            <person name="Amada K."/>
            <person name="van Gelder W."/>
            <person name="Glover K."/>
            <person name="Roden E.E."/>
            <person name="Boyd E.S."/>
        </authorList>
    </citation>
    <scope>NUCLEOTIDE SEQUENCE [LARGE SCALE GENOMIC DNA]</scope>
    <source>
        <strain evidence="1 2">RG</strain>
    </source>
</reference>
<sequence length="168" mass="18143">MTKKQRRSVLFIALAGVVAWSAWLAFNKPASDANTDLVEVAAPAARTNPPTAAVAIAPIKSQAAAPRLALSRANLFPEQTWFVAPPPPPATPYVPPPPPQAPALPFSYMGRWQEADQTTYYLARGILPVSVRAGQVLDGVWRLEPVTGGQLNFTYLPLDQTRSLRTGD</sequence>
<gene>
    <name evidence="1" type="ORF">ABW22_11575</name>
</gene>
<dbReference type="Proteomes" id="UP000064243">
    <property type="component" value="Unassembled WGS sequence"/>
</dbReference>
<dbReference type="EMBL" id="LDUG01000033">
    <property type="protein sequence ID" value="KVW94678.1"/>
    <property type="molecule type" value="Genomic_DNA"/>
</dbReference>